<evidence type="ECO:0000256" key="4">
    <source>
        <dbReference type="ARBA" id="ARBA00023069"/>
    </source>
</evidence>
<keyword evidence="4" id="KW-0969">Cilium</keyword>
<name>A0AA88KMZ6_NAELO</name>
<organism evidence="7 8">
    <name type="scientific">Naegleria lovaniensis</name>
    <name type="common">Amoeba</name>
    <dbReference type="NCBI Taxonomy" id="51637"/>
    <lineage>
        <taxon>Eukaryota</taxon>
        <taxon>Discoba</taxon>
        <taxon>Heterolobosea</taxon>
        <taxon>Tetramitia</taxon>
        <taxon>Eutetramitia</taxon>
        <taxon>Vahlkampfiidae</taxon>
        <taxon>Naegleria</taxon>
    </lineage>
</organism>
<dbReference type="AlphaFoldDB" id="A0AA88KMZ6"/>
<dbReference type="PROSITE" id="PS51450">
    <property type="entry name" value="LRR"/>
    <property type="match status" value="3"/>
</dbReference>
<evidence type="ECO:0000256" key="3">
    <source>
        <dbReference type="ARBA" id="ARBA00022737"/>
    </source>
</evidence>
<proteinExistence type="predicted"/>
<evidence type="ECO:0000313" key="8">
    <source>
        <dbReference type="Proteomes" id="UP000816034"/>
    </source>
</evidence>
<keyword evidence="2" id="KW-0433">Leucine-rich repeat</keyword>
<dbReference type="InterPro" id="IPR050576">
    <property type="entry name" value="Cilia_flagella_integrity"/>
</dbReference>
<dbReference type="PANTHER" id="PTHR45973">
    <property type="entry name" value="PROTEIN PHOSPHATASE 1 REGULATORY SUBUNIT SDS22-RELATED"/>
    <property type="match status" value="1"/>
</dbReference>
<evidence type="ECO:0000256" key="1">
    <source>
        <dbReference type="ARBA" id="ARBA00004138"/>
    </source>
</evidence>
<accession>A0AA88KMZ6</accession>
<dbReference type="InterPro" id="IPR032675">
    <property type="entry name" value="LRR_dom_sf"/>
</dbReference>
<feature type="region of interest" description="Disordered" evidence="6">
    <location>
        <begin position="19"/>
        <end position="40"/>
    </location>
</feature>
<evidence type="ECO:0000313" key="7">
    <source>
        <dbReference type="EMBL" id="KAG2387026.1"/>
    </source>
</evidence>
<sequence length="281" mass="31416">MSQTSASMARERFPTISVSPYMLTGSDNEEDGGTSPSIALSFDEEDGEAMDQGQIEIDYKLISAVSGQFDLGSVINLDLNSIGIDKIKNLSRCVRLEYLDLSNNGIELVEGLENLSRLKRLNLSNNKIAKVEGIANLKSLQNLNLENNLIENLSDLQELQHLANLRAISLKGNPVCEKEGFDETLKSCCKKLQFINGEHIALRFPTLIFDEKEDSFEIPLSKSWTVDSNQNPIFSFEGFPEINSNESFKNSVNEFKKEEIDCKKTVTRADTIIQEVIKALK</sequence>
<keyword evidence="3" id="KW-0677">Repeat</keyword>
<dbReference type="SMART" id="SM00365">
    <property type="entry name" value="LRR_SD22"/>
    <property type="match status" value="3"/>
</dbReference>
<gene>
    <name evidence="7" type="ORF">C9374_002061</name>
</gene>
<dbReference type="GeneID" id="68094517"/>
<evidence type="ECO:0000256" key="6">
    <source>
        <dbReference type="SAM" id="MobiDB-lite"/>
    </source>
</evidence>
<comment type="subcellular location">
    <subcellularLocation>
        <location evidence="1">Cell projection</location>
        <location evidence="1">Cilium</location>
    </subcellularLocation>
</comment>
<dbReference type="Proteomes" id="UP000816034">
    <property type="component" value="Unassembled WGS sequence"/>
</dbReference>
<dbReference type="InterPro" id="IPR001611">
    <property type="entry name" value="Leu-rich_rpt"/>
</dbReference>
<dbReference type="SUPFAM" id="SSF52058">
    <property type="entry name" value="L domain-like"/>
    <property type="match status" value="1"/>
</dbReference>
<keyword evidence="5" id="KW-0966">Cell projection</keyword>
<dbReference type="Pfam" id="PF14580">
    <property type="entry name" value="LRR_9"/>
    <property type="match status" value="1"/>
</dbReference>
<evidence type="ECO:0000256" key="2">
    <source>
        <dbReference type="ARBA" id="ARBA00022614"/>
    </source>
</evidence>
<dbReference type="EMBL" id="PYSW02000014">
    <property type="protein sequence ID" value="KAG2387026.1"/>
    <property type="molecule type" value="Genomic_DNA"/>
</dbReference>
<dbReference type="Gene3D" id="3.80.10.10">
    <property type="entry name" value="Ribonuclease Inhibitor"/>
    <property type="match status" value="1"/>
</dbReference>
<reference evidence="7 8" key="1">
    <citation type="journal article" date="2018" name="BMC Genomics">
        <title>The genome of Naegleria lovaniensis, the basis for a comparative approach to unravel pathogenicity factors of the human pathogenic amoeba N. fowleri.</title>
        <authorList>
            <person name="Liechti N."/>
            <person name="Schurch N."/>
            <person name="Bruggmann R."/>
            <person name="Wittwer M."/>
        </authorList>
    </citation>
    <scope>NUCLEOTIDE SEQUENCE [LARGE SCALE GENOMIC DNA]</scope>
    <source>
        <strain evidence="7 8">ATCC 30569</strain>
    </source>
</reference>
<comment type="caution">
    <text evidence="7">The sequence shown here is derived from an EMBL/GenBank/DDBJ whole genome shotgun (WGS) entry which is preliminary data.</text>
</comment>
<evidence type="ECO:0000256" key="5">
    <source>
        <dbReference type="ARBA" id="ARBA00023273"/>
    </source>
</evidence>
<dbReference type="RefSeq" id="XP_044551018.1">
    <property type="nucleotide sequence ID" value="XM_044691438.1"/>
</dbReference>
<dbReference type="PANTHER" id="PTHR45973:SF9">
    <property type="entry name" value="LEUCINE-RICH REPEAT-CONTAINING PROTEIN 46"/>
    <property type="match status" value="1"/>
</dbReference>
<protein>
    <submittedName>
        <fullName evidence="7">Uncharacterized protein</fullName>
    </submittedName>
</protein>
<keyword evidence="8" id="KW-1185">Reference proteome</keyword>